<evidence type="ECO:0000313" key="4">
    <source>
        <dbReference type="Proteomes" id="UP000296883"/>
    </source>
</evidence>
<dbReference type="Proteomes" id="UP000297725">
    <property type="component" value="Unassembled WGS sequence"/>
</dbReference>
<dbReference type="Gene3D" id="2.60.40.3320">
    <property type="match status" value="1"/>
</dbReference>
<evidence type="ECO:0000313" key="3">
    <source>
        <dbReference type="EMBL" id="TFZ41919.1"/>
    </source>
</evidence>
<proteinExistence type="predicted"/>
<protein>
    <recommendedName>
        <fullName evidence="1">Baseplate upper protein immunoglobulin like domain-containing protein</fullName>
    </recommendedName>
</protein>
<gene>
    <name evidence="3" type="ORF">E4031_04820</name>
    <name evidence="2" type="ORF">E4Z98_02640</name>
</gene>
<accession>A0AAJ5EEM8</accession>
<dbReference type="RefSeq" id="WP_135254307.1">
    <property type="nucleotide sequence ID" value="NZ_CP038865.1"/>
</dbReference>
<organism evidence="3 5">
    <name type="scientific">Vagococcus xieshaowenii</name>
    <dbReference type="NCBI Taxonomy" id="2562451"/>
    <lineage>
        <taxon>Bacteria</taxon>
        <taxon>Bacillati</taxon>
        <taxon>Bacillota</taxon>
        <taxon>Bacilli</taxon>
        <taxon>Lactobacillales</taxon>
        <taxon>Enterococcaceae</taxon>
        <taxon>Vagococcus</taxon>
    </lineage>
</organism>
<dbReference type="Proteomes" id="UP000296883">
    <property type="component" value="Chromosome"/>
</dbReference>
<evidence type="ECO:0000313" key="5">
    <source>
        <dbReference type="Proteomes" id="UP000297725"/>
    </source>
</evidence>
<dbReference type="EMBL" id="CP038865">
    <property type="protein sequence ID" value="QCA28264.1"/>
    <property type="molecule type" value="Genomic_DNA"/>
</dbReference>
<reference evidence="3 5" key="1">
    <citation type="submission" date="2019-03" db="EMBL/GenBank/DDBJ databases">
        <title>Vagococcus sp. was isolated fron gut of Carduelis flavirostris.</title>
        <authorList>
            <person name="Ge Y."/>
        </authorList>
    </citation>
    <scope>NUCLEOTIDE SEQUENCE [LARGE SCALE GENOMIC DNA]</scope>
    <source>
        <strain evidence="3 5">CF-210</strain>
    </source>
</reference>
<name>A0AAJ5EEM8_9ENTE</name>
<feature type="domain" description="Baseplate upper protein immunoglobulin like" evidence="1">
    <location>
        <begin position="74"/>
        <end position="144"/>
    </location>
</feature>
<dbReference type="Gene3D" id="2.60.40.10">
    <property type="entry name" value="Immunoglobulins"/>
    <property type="match status" value="1"/>
</dbReference>
<evidence type="ECO:0000313" key="2">
    <source>
        <dbReference type="EMBL" id="QCA28264.1"/>
    </source>
</evidence>
<dbReference type="InterPro" id="IPR041531">
    <property type="entry name" value="BppU_IgG"/>
</dbReference>
<keyword evidence="4" id="KW-1185">Reference proteome</keyword>
<dbReference type="InterPro" id="IPR013783">
    <property type="entry name" value="Ig-like_fold"/>
</dbReference>
<dbReference type="Pfam" id="PF18667">
    <property type="entry name" value="BppU_IgG"/>
    <property type="match status" value="1"/>
</dbReference>
<dbReference type="AlphaFoldDB" id="A0AAJ5EEM8"/>
<reference evidence="2 4" key="2">
    <citation type="journal article" date="2020" name="Int. J. Syst. Evol. Microbiol.">
        <title>Vagococcus xieshaowenii sp. nov., isolated from snow finch (Montifringilla taczanowskii) cloacal content.</title>
        <authorList>
            <person name="Ge Y."/>
            <person name="Yang J."/>
            <person name="Lai X.H."/>
            <person name="Zhang G."/>
            <person name="Jin D."/>
            <person name="Lu S."/>
            <person name="Wang B."/>
            <person name="Huang Y."/>
            <person name="Huang Y."/>
            <person name="Ren Z."/>
            <person name="Zhang X."/>
            <person name="Xu J."/>
        </authorList>
    </citation>
    <scope>NUCLEOTIDE SEQUENCE [LARGE SCALE GENOMIC DNA]</scope>
    <source>
        <strain evidence="4">personal::cf-49</strain>
        <strain evidence="2">Personal::cf-49</strain>
    </source>
</reference>
<dbReference type="SUPFAM" id="SSF49265">
    <property type="entry name" value="Fibronectin type III"/>
    <property type="match status" value="1"/>
</dbReference>
<dbReference type="InterPro" id="IPR036116">
    <property type="entry name" value="FN3_sf"/>
</dbReference>
<sequence>MSYNIYQNDILIATVDTLTHTLNGLLAGTSYKFEVTETDGADVSSKSNSVSVTTNGVITIPSINEIEGIYFSTDSIGIELDGFDTSGQFGGTEPIRIEVLATNKTTSSQSFEVAIQYHMNNQKAELVENKHYLIIDGNKSMIIKMK</sequence>
<dbReference type="EMBL" id="SRHU01000018">
    <property type="protein sequence ID" value="TFZ41919.1"/>
    <property type="molecule type" value="Genomic_DNA"/>
</dbReference>
<evidence type="ECO:0000259" key="1">
    <source>
        <dbReference type="Pfam" id="PF18667"/>
    </source>
</evidence>